<keyword evidence="1" id="KW-1133">Transmembrane helix</keyword>
<dbReference type="Proteomes" id="UP000305131">
    <property type="component" value="Unassembled WGS sequence"/>
</dbReference>
<name>A0A6C1KCA5_XANAU</name>
<feature type="transmembrane region" description="Helical" evidence="1">
    <location>
        <begin position="141"/>
        <end position="157"/>
    </location>
</feature>
<dbReference type="OrthoDB" id="8457100at2"/>
<proteinExistence type="predicted"/>
<keyword evidence="1" id="KW-0812">Transmembrane</keyword>
<dbReference type="AlphaFoldDB" id="A0A6C1KCA5"/>
<evidence type="ECO:0000256" key="1">
    <source>
        <dbReference type="SAM" id="Phobius"/>
    </source>
</evidence>
<accession>A0A6C1KCA5</accession>
<gene>
    <name evidence="2" type="ORF">FBQ73_19830</name>
</gene>
<feature type="transmembrane region" description="Helical" evidence="1">
    <location>
        <begin position="20"/>
        <end position="38"/>
    </location>
</feature>
<feature type="transmembrane region" description="Helical" evidence="1">
    <location>
        <begin position="235"/>
        <end position="253"/>
    </location>
</feature>
<sequence>MMVSVEAGERRRSTVALRCLIFLIVVLLATAVMVAQQLGAGAYVAELGSTDPDEARHFVTALMVADHAAAGFPAPSAFAADYALNAPQALPLARLTLFHGLAGGWLALLTPTTPAALLLPAVLAALLVVSAGWATARAAGVLPAVAVGFVLAALPLLREASFVLGLDLPLALVTLLSALAFGRHMRLGTRASAAVFAATGAVSVLMAPAGAVVVLLPPLAALMAGRLDVMRRARVLVPLAGLALLALAVALAAGRLPPVVTAEGPAQVWQTLRAVFGTLPLACAAAGFVFTVFDGWRRDEDAVDPAALAPVAALVPAFALAFGLGAGRGVALDAVVLLAPVAMLAAFGAMRLIGLVVSGWGTIRELAVALMLLLAAMPGLLQQVRKGAIGMDAAAEAFLARDAVPPVIVVAGDARGEAALGAAIAQRDRARRSFVLDASRLSAPTPEELLAAFDAMGAAALAVETRETGAVPASRVAQATVAAFPDRFRVIGTFPRADGRGEVVLYAFSRAAPAPSDPAPVLRRLSAPAQP</sequence>
<feature type="transmembrane region" description="Helical" evidence="1">
    <location>
        <begin position="193"/>
        <end position="215"/>
    </location>
</feature>
<feature type="transmembrane region" description="Helical" evidence="1">
    <location>
        <begin position="305"/>
        <end position="327"/>
    </location>
</feature>
<dbReference type="GeneID" id="95775707"/>
<evidence type="ECO:0000313" key="3">
    <source>
        <dbReference type="Proteomes" id="UP000305131"/>
    </source>
</evidence>
<organism evidence="2 3">
    <name type="scientific">Xanthobacter autotrophicus</name>
    <dbReference type="NCBI Taxonomy" id="280"/>
    <lineage>
        <taxon>Bacteria</taxon>
        <taxon>Pseudomonadati</taxon>
        <taxon>Pseudomonadota</taxon>
        <taxon>Alphaproteobacteria</taxon>
        <taxon>Hyphomicrobiales</taxon>
        <taxon>Xanthobacteraceae</taxon>
        <taxon>Xanthobacter</taxon>
    </lineage>
</organism>
<comment type="caution">
    <text evidence="2">The sequence shown here is derived from an EMBL/GenBank/DDBJ whole genome shotgun (WGS) entry which is preliminary data.</text>
</comment>
<feature type="transmembrane region" description="Helical" evidence="1">
    <location>
        <begin position="274"/>
        <end position="293"/>
    </location>
</feature>
<dbReference type="EMBL" id="VAUP01000038">
    <property type="protein sequence ID" value="TLX41177.1"/>
    <property type="molecule type" value="Genomic_DNA"/>
</dbReference>
<feature type="transmembrane region" description="Helical" evidence="1">
    <location>
        <begin position="163"/>
        <end position="181"/>
    </location>
</feature>
<feature type="transmembrane region" description="Helical" evidence="1">
    <location>
        <begin position="363"/>
        <end position="381"/>
    </location>
</feature>
<keyword evidence="1" id="KW-0472">Membrane</keyword>
<evidence type="ECO:0008006" key="4">
    <source>
        <dbReference type="Google" id="ProtNLM"/>
    </source>
</evidence>
<dbReference type="RefSeq" id="WP_138401219.1">
    <property type="nucleotide sequence ID" value="NZ_JBAFVI010000003.1"/>
</dbReference>
<reference evidence="2 3" key="1">
    <citation type="submission" date="2019-05" db="EMBL/GenBank/DDBJ databases">
        <authorList>
            <person name="Zhou X."/>
        </authorList>
    </citation>
    <scope>NUCLEOTIDE SEQUENCE [LARGE SCALE GENOMIC DNA]</scope>
    <source>
        <strain evidence="2 3">DSM 432</strain>
    </source>
</reference>
<feature type="transmembrane region" description="Helical" evidence="1">
    <location>
        <begin position="334"/>
        <end position="357"/>
    </location>
</feature>
<protein>
    <recommendedName>
        <fullName evidence="4">Glycosyltransferase RgtA/B/C/D-like domain-containing protein</fullName>
    </recommendedName>
</protein>
<evidence type="ECO:0000313" key="2">
    <source>
        <dbReference type="EMBL" id="TLX41177.1"/>
    </source>
</evidence>
<feature type="transmembrane region" description="Helical" evidence="1">
    <location>
        <begin position="115"/>
        <end position="134"/>
    </location>
</feature>